<comment type="caution">
    <text evidence="2">The sequence shown here is derived from an EMBL/GenBank/DDBJ whole genome shotgun (WGS) entry which is preliminary data.</text>
</comment>
<sequence length="71" mass="7635">MLVRFRKRSATSSTDVGPAEKRSWPTRARAAVSAGKERMASAAGRRRREHDTVGGDAGPTPAEPEVSRVNS</sequence>
<gene>
    <name evidence="2" type="ORF">E1262_06205</name>
</gene>
<proteinExistence type="predicted"/>
<accession>A0A4R5AJP9</accession>
<evidence type="ECO:0000313" key="3">
    <source>
        <dbReference type="Proteomes" id="UP000295217"/>
    </source>
</evidence>
<dbReference type="RefSeq" id="WP_132102281.1">
    <property type="nucleotide sequence ID" value="NZ_SMLB01000006.1"/>
</dbReference>
<evidence type="ECO:0000256" key="1">
    <source>
        <dbReference type="SAM" id="MobiDB-lite"/>
    </source>
</evidence>
<name>A0A4R5AJP9_9ACTN</name>
<dbReference type="EMBL" id="SMLB01000006">
    <property type="protein sequence ID" value="TDD71214.1"/>
    <property type="molecule type" value="Genomic_DNA"/>
</dbReference>
<reference evidence="2 3" key="1">
    <citation type="submission" date="2019-02" db="EMBL/GenBank/DDBJ databases">
        <title>Draft genome sequences of novel Actinobacteria.</title>
        <authorList>
            <person name="Sahin N."/>
            <person name="Ay H."/>
            <person name="Saygin H."/>
        </authorList>
    </citation>
    <scope>NUCLEOTIDE SEQUENCE [LARGE SCALE GENOMIC DNA]</scope>
    <source>
        <strain evidence="2 3">8K307</strain>
    </source>
</reference>
<dbReference type="Proteomes" id="UP000295217">
    <property type="component" value="Unassembled WGS sequence"/>
</dbReference>
<dbReference type="AlphaFoldDB" id="A0A4R5AJP9"/>
<organism evidence="2 3">
    <name type="scientific">Jiangella aurantiaca</name>
    <dbReference type="NCBI Taxonomy" id="2530373"/>
    <lineage>
        <taxon>Bacteria</taxon>
        <taxon>Bacillati</taxon>
        <taxon>Actinomycetota</taxon>
        <taxon>Actinomycetes</taxon>
        <taxon>Jiangellales</taxon>
        <taxon>Jiangellaceae</taxon>
        <taxon>Jiangella</taxon>
    </lineage>
</organism>
<feature type="region of interest" description="Disordered" evidence="1">
    <location>
        <begin position="1"/>
        <end position="71"/>
    </location>
</feature>
<evidence type="ECO:0000313" key="2">
    <source>
        <dbReference type="EMBL" id="TDD71214.1"/>
    </source>
</evidence>
<keyword evidence="3" id="KW-1185">Reference proteome</keyword>
<protein>
    <submittedName>
        <fullName evidence="2">Uncharacterized protein</fullName>
    </submittedName>
</protein>